<feature type="compositionally biased region" description="Low complexity" evidence="7">
    <location>
        <begin position="33"/>
        <end position="46"/>
    </location>
</feature>
<dbReference type="InterPro" id="IPR001138">
    <property type="entry name" value="Zn2Cys6_DnaBD"/>
</dbReference>
<feature type="compositionally biased region" description="Gly residues" evidence="7">
    <location>
        <begin position="938"/>
        <end position="958"/>
    </location>
</feature>
<dbReference type="InterPro" id="IPR007219">
    <property type="entry name" value="XnlR_reg_dom"/>
</dbReference>
<sequence>MEHNPPSPYLVNVPPDDLFGGTDPNVASPWRAGMSPGSWAPPSGGPEFTPYAMPPPQFYEPSMLHAPPPSTPSYDFPMSAPLPKVPIPRASAYSTHSQRRRSARACEPCRQRKIKCDGTRPSCKQCVENQVKCSYLDVKRVREQKELGALAKKVERYERLLEELESDVDSASARRIRRALSTDPVSVDDPASDSEKSDSSIGSLDDIDLVDEDLNRSEKTIAMGFFGKNSEVSWMQKLEDEASSRSQDTAPDNAHPDQQPRGSPHDHPHHKPGPSIATMSYHLDDLSIPFLDHVDPHALPPKPLADRLLQAYIDFVHPGFNVIRKSTFLAQYHQFYHQPSNPPRRWLAILNMIFAIGCRYCCLTGSDSAEDPDCNDLVYLTRARKLSLGPNVLFEHADLQQIQIEFLVGFYLVAMGQINRAFKFSSLAFRSALSLGINLRFVDDRTHHAAKEARSRLWWSIYLLEHLLTTMTGRVSCVGEDLSAAPLPIPFEEEDFGRADVQRLFHHPEERAHRLKLTLLQTDEEAKVSAEWLSRCDPSASLFFHCLVDLATITQAISTKVYSIHGLRERSSKVERRIRRYSHSLDLWLAKVPPAYRFDPVPPSSESATTRPTAGPTSANERERVSLAISFYSSRLTLCRPCLTHTTWRPGPQDSGIEPPGRLPSRAQLRYDLARTCLQSACSLISILPDTPDMEWLAHTTPWWSILHFVMQATTALLLGLSCWPSHGHYSDGGRSRSRSSSSSSTARASRSDSGPRHDLPNQRFPHLSGTTASSSTVTPCSGSGSTLKTNTGTGTSTPNTSIGSASPSTTRPPPRNNPPRRLSSLSNATPTPDQPQYQTQDHRFQPPGGRGHPGDELSIPSLTKHTKKAFVWLHAMGCTTAAARRAFLLCDSFLRRIAPSIGLDVGDWPGVGSLPVQAGGAGEAMGLGVGMGRGMGRGGSVDGGSVDGGSVDGGSVDGDGVDGDVG</sequence>
<feature type="compositionally biased region" description="Polar residues" evidence="7">
    <location>
        <begin position="604"/>
        <end position="619"/>
    </location>
</feature>
<dbReference type="OrthoDB" id="5296287at2759"/>
<dbReference type="AlphaFoldDB" id="A0A2I2FAH0"/>
<feature type="compositionally biased region" description="Low complexity" evidence="7">
    <location>
        <begin position="739"/>
        <end position="749"/>
    </location>
</feature>
<dbReference type="STRING" id="41067.A0A2I2FAH0"/>
<evidence type="ECO:0000256" key="6">
    <source>
        <dbReference type="SAM" id="Coils"/>
    </source>
</evidence>
<feature type="region of interest" description="Disordered" evidence="7">
    <location>
        <begin position="729"/>
        <end position="861"/>
    </location>
</feature>
<evidence type="ECO:0000259" key="8">
    <source>
        <dbReference type="PROSITE" id="PS50048"/>
    </source>
</evidence>
<dbReference type="SUPFAM" id="SSF57701">
    <property type="entry name" value="Zn2/Cys6 DNA-binding domain"/>
    <property type="match status" value="1"/>
</dbReference>
<evidence type="ECO:0000256" key="5">
    <source>
        <dbReference type="ARBA" id="ARBA00023242"/>
    </source>
</evidence>
<dbReference type="SMART" id="SM00906">
    <property type="entry name" value="Fungal_trans"/>
    <property type="match status" value="1"/>
</dbReference>
<evidence type="ECO:0000256" key="2">
    <source>
        <dbReference type="ARBA" id="ARBA00023015"/>
    </source>
</evidence>
<dbReference type="GO" id="GO:0000981">
    <property type="term" value="F:DNA-binding transcription factor activity, RNA polymerase II-specific"/>
    <property type="evidence" value="ECO:0007669"/>
    <property type="project" value="InterPro"/>
</dbReference>
<dbReference type="GO" id="GO:0006351">
    <property type="term" value="P:DNA-templated transcription"/>
    <property type="evidence" value="ECO:0007669"/>
    <property type="project" value="InterPro"/>
</dbReference>
<dbReference type="GeneID" id="36523649"/>
<keyword evidence="1" id="KW-0479">Metal-binding</keyword>
<proteinExistence type="predicted"/>
<dbReference type="GO" id="GO:0008270">
    <property type="term" value="F:zinc ion binding"/>
    <property type="evidence" value="ECO:0007669"/>
    <property type="project" value="InterPro"/>
</dbReference>
<dbReference type="PROSITE" id="PS50048">
    <property type="entry name" value="ZN2_CY6_FUNGAL_2"/>
    <property type="match status" value="1"/>
</dbReference>
<keyword evidence="3" id="KW-0238">DNA-binding</keyword>
<keyword evidence="5" id="KW-0539">Nucleus</keyword>
<dbReference type="GO" id="GO:0009893">
    <property type="term" value="P:positive regulation of metabolic process"/>
    <property type="evidence" value="ECO:0007669"/>
    <property type="project" value="UniProtKB-ARBA"/>
</dbReference>
<feature type="compositionally biased region" description="Polar residues" evidence="7">
    <location>
        <begin position="769"/>
        <end position="781"/>
    </location>
</feature>
<dbReference type="RefSeq" id="XP_024671622.1">
    <property type="nucleotide sequence ID" value="XM_024816489.1"/>
</dbReference>
<evidence type="ECO:0000256" key="7">
    <source>
        <dbReference type="SAM" id="MobiDB-lite"/>
    </source>
</evidence>
<dbReference type="PANTHER" id="PTHR47654">
    <property type="entry name" value="ZN(II)2CYS6 TRANSCRIPTION FACTOR (EUROFUNG)-RELATED"/>
    <property type="match status" value="1"/>
</dbReference>
<dbReference type="PROSITE" id="PS00463">
    <property type="entry name" value="ZN2_CY6_FUNGAL_1"/>
    <property type="match status" value="1"/>
</dbReference>
<dbReference type="SMART" id="SM00066">
    <property type="entry name" value="GAL4"/>
    <property type="match status" value="1"/>
</dbReference>
<dbReference type="Proteomes" id="UP000234585">
    <property type="component" value="Unassembled WGS sequence"/>
</dbReference>
<gene>
    <name evidence="9" type="ORF">BDW47DRAFT_126079</name>
</gene>
<dbReference type="PANTHER" id="PTHR47654:SF4">
    <property type="entry name" value="ZN(II)2CYS6 TRANSCRIPTION FACTOR (EUROFUNG)"/>
    <property type="match status" value="1"/>
</dbReference>
<accession>A0A2I2FAH0</accession>
<feature type="domain" description="Zn(2)-C6 fungal-type" evidence="8">
    <location>
        <begin position="105"/>
        <end position="135"/>
    </location>
</feature>
<evidence type="ECO:0000313" key="10">
    <source>
        <dbReference type="Proteomes" id="UP000234585"/>
    </source>
</evidence>
<keyword evidence="6" id="KW-0175">Coiled coil</keyword>
<evidence type="ECO:0000256" key="3">
    <source>
        <dbReference type="ARBA" id="ARBA00023125"/>
    </source>
</evidence>
<feature type="compositionally biased region" description="Basic and acidic residues" evidence="7">
    <location>
        <begin position="750"/>
        <end position="761"/>
    </location>
</feature>
<dbReference type="InterPro" id="IPR036864">
    <property type="entry name" value="Zn2-C6_fun-type_DNA-bd_sf"/>
</dbReference>
<feature type="coiled-coil region" evidence="6">
    <location>
        <begin position="140"/>
        <end position="174"/>
    </location>
</feature>
<name>A0A2I2FAH0_ASPCN</name>
<protein>
    <submittedName>
        <fullName evidence="9">Fungal-specific transcription factor domain-domain-containing protein</fullName>
    </submittedName>
</protein>
<feature type="compositionally biased region" description="Low complexity" evidence="7">
    <location>
        <begin position="820"/>
        <end position="840"/>
    </location>
</feature>
<dbReference type="Pfam" id="PF04082">
    <property type="entry name" value="Fungal_trans"/>
    <property type="match status" value="1"/>
</dbReference>
<dbReference type="CDD" id="cd12148">
    <property type="entry name" value="fungal_TF_MHR"/>
    <property type="match status" value="1"/>
</dbReference>
<evidence type="ECO:0000256" key="4">
    <source>
        <dbReference type="ARBA" id="ARBA00023163"/>
    </source>
</evidence>
<dbReference type="PRINTS" id="PR00755">
    <property type="entry name" value="AFLATOXINBRP"/>
</dbReference>
<evidence type="ECO:0000256" key="1">
    <source>
        <dbReference type="ARBA" id="ARBA00022723"/>
    </source>
</evidence>
<feature type="compositionally biased region" description="Low complexity" evidence="7">
    <location>
        <begin position="782"/>
        <end position="810"/>
    </location>
</feature>
<dbReference type="InterPro" id="IPR053230">
    <property type="entry name" value="Trans_reg_galc"/>
</dbReference>
<dbReference type="Gene3D" id="4.10.240.10">
    <property type="entry name" value="Zn(2)-C6 fungal-type DNA-binding domain"/>
    <property type="match status" value="1"/>
</dbReference>
<dbReference type="Pfam" id="PF00172">
    <property type="entry name" value="Zn_clus"/>
    <property type="match status" value="1"/>
</dbReference>
<dbReference type="CDD" id="cd00067">
    <property type="entry name" value="GAL4"/>
    <property type="match status" value="1"/>
</dbReference>
<keyword evidence="4" id="KW-0804">Transcription</keyword>
<organism evidence="9 10">
    <name type="scientific">Aspergillus candidus</name>
    <dbReference type="NCBI Taxonomy" id="41067"/>
    <lineage>
        <taxon>Eukaryota</taxon>
        <taxon>Fungi</taxon>
        <taxon>Dikarya</taxon>
        <taxon>Ascomycota</taxon>
        <taxon>Pezizomycotina</taxon>
        <taxon>Eurotiomycetes</taxon>
        <taxon>Eurotiomycetidae</taxon>
        <taxon>Eurotiales</taxon>
        <taxon>Aspergillaceae</taxon>
        <taxon>Aspergillus</taxon>
        <taxon>Aspergillus subgen. Circumdati</taxon>
    </lineage>
</organism>
<feature type="region of interest" description="Disordered" evidence="7">
    <location>
        <begin position="181"/>
        <end position="204"/>
    </location>
</feature>
<feature type="region of interest" description="Disordered" evidence="7">
    <location>
        <begin position="238"/>
        <end position="278"/>
    </location>
</feature>
<feature type="region of interest" description="Disordered" evidence="7">
    <location>
        <begin position="1"/>
        <end position="110"/>
    </location>
</feature>
<feature type="region of interest" description="Disordered" evidence="7">
    <location>
        <begin position="938"/>
        <end position="967"/>
    </location>
</feature>
<feature type="region of interest" description="Disordered" evidence="7">
    <location>
        <begin position="600"/>
        <end position="620"/>
    </location>
</feature>
<keyword evidence="10" id="KW-1185">Reference proteome</keyword>
<dbReference type="GO" id="GO:0003677">
    <property type="term" value="F:DNA binding"/>
    <property type="evidence" value="ECO:0007669"/>
    <property type="project" value="UniProtKB-KW"/>
</dbReference>
<reference evidence="9 10" key="1">
    <citation type="submission" date="2017-12" db="EMBL/GenBank/DDBJ databases">
        <authorList>
            <consortium name="DOE Joint Genome Institute"/>
            <person name="Haridas S."/>
            <person name="Kjaerbolling I."/>
            <person name="Vesth T.C."/>
            <person name="Frisvad J.C."/>
            <person name="Nybo J.L."/>
            <person name="Theobald S."/>
            <person name="Kuo A."/>
            <person name="Bowyer P."/>
            <person name="Matsuda Y."/>
            <person name="Mondo S."/>
            <person name="Lyhne E.K."/>
            <person name="Kogle M.E."/>
            <person name="Clum A."/>
            <person name="Lipzen A."/>
            <person name="Salamov A."/>
            <person name="Ngan C.Y."/>
            <person name="Daum C."/>
            <person name="Chiniquy J."/>
            <person name="Barry K."/>
            <person name="LaButti K."/>
            <person name="Simmons B.A."/>
            <person name="Magnuson J.K."/>
            <person name="Mortensen U.H."/>
            <person name="Larsen T.O."/>
            <person name="Grigoriev I.V."/>
            <person name="Baker S.E."/>
            <person name="Andersen M.R."/>
            <person name="Nordberg H.P."/>
            <person name="Cantor M.N."/>
            <person name="Hua S.X."/>
        </authorList>
    </citation>
    <scope>NUCLEOTIDE SEQUENCE [LARGE SCALE GENOMIC DNA]</scope>
    <source>
        <strain evidence="9 10">CBS 102.13</strain>
    </source>
</reference>
<keyword evidence="2" id="KW-0805">Transcription regulation</keyword>
<evidence type="ECO:0000313" key="9">
    <source>
        <dbReference type="EMBL" id="PLB37610.1"/>
    </source>
</evidence>
<dbReference type="EMBL" id="KZ559141">
    <property type="protein sequence ID" value="PLB37610.1"/>
    <property type="molecule type" value="Genomic_DNA"/>
</dbReference>